<sequence>MDRGKQRVEKTPKYYKVARNENPGKQRVEKTPKYYKVARNENPHIFQKNDSGPGFHLRNCYGANNFPTSKRCKQHQRLEEEAIEFSHRRRHQPVNDVSNIKDLKKKQSNSHIAVDTTR</sequence>
<gene>
    <name evidence="2" type="ORF">QE152_g951</name>
</gene>
<comment type="caution">
    <text evidence="2">The sequence shown here is derived from an EMBL/GenBank/DDBJ whole genome shotgun (WGS) entry which is preliminary data.</text>
</comment>
<dbReference type="Proteomes" id="UP001458880">
    <property type="component" value="Unassembled WGS sequence"/>
</dbReference>
<evidence type="ECO:0000256" key="1">
    <source>
        <dbReference type="SAM" id="MobiDB-lite"/>
    </source>
</evidence>
<dbReference type="EMBL" id="JASPKY010000005">
    <property type="protein sequence ID" value="KAK9754808.1"/>
    <property type="molecule type" value="Genomic_DNA"/>
</dbReference>
<proteinExistence type="predicted"/>
<evidence type="ECO:0000313" key="2">
    <source>
        <dbReference type="EMBL" id="KAK9754808.1"/>
    </source>
</evidence>
<reference evidence="2 3" key="1">
    <citation type="journal article" date="2024" name="BMC Genomics">
        <title>De novo assembly and annotation of Popillia japonica's genome with initial clues to its potential as an invasive pest.</title>
        <authorList>
            <person name="Cucini C."/>
            <person name="Boschi S."/>
            <person name="Funari R."/>
            <person name="Cardaioli E."/>
            <person name="Iannotti N."/>
            <person name="Marturano G."/>
            <person name="Paoli F."/>
            <person name="Bruttini M."/>
            <person name="Carapelli A."/>
            <person name="Frati F."/>
            <person name="Nardi F."/>
        </authorList>
    </citation>
    <scope>NUCLEOTIDE SEQUENCE [LARGE SCALE GENOMIC DNA]</scope>
    <source>
        <strain evidence="2">DMR45628</strain>
    </source>
</reference>
<name>A0AAW1N9S5_POPJA</name>
<protein>
    <submittedName>
        <fullName evidence="2">Uncharacterized protein</fullName>
    </submittedName>
</protein>
<feature type="region of interest" description="Disordered" evidence="1">
    <location>
        <begin position="83"/>
        <end position="118"/>
    </location>
</feature>
<organism evidence="2 3">
    <name type="scientific">Popillia japonica</name>
    <name type="common">Japanese beetle</name>
    <dbReference type="NCBI Taxonomy" id="7064"/>
    <lineage>
        <taxon>Eukaryota</taxon>
        <taxon>Metazoa</taxon>
        <taxon>Ecdysozoa</taxon>
        <taxon>Arthropoda</taxon>
        <taxon>Hexapoda</taxon>
        <taxon>Insecta</taxon>
        <taxon>Pterygota</taxon>
        <taxon>Neoptera</taxon>
        <taxon>Endopterygota</taxon>
        <taxon>Coleoptera</taxon>
        <taxon>Polyphaga</taxon>
        <taxon>Scarabaeiformia</taxon>
        <taxon>Scarabaeidae</taxon>
        <taxon>Rutelinae</taxon>
        <taxon>Popillia</taxon>
    </lineage>
</organism>
<dbReference type="AlphaFoldDB" id="A0AAW1N9S5"/>
<evidence type="ECO:0000313" key="3">
    <source>
        <dbReference type="Proteomes" id="UP001458880"/>
    </source>
</evidence>
<accession>A0AAW1N9S5</accession>
<keyword evidence="3" id="KW-1185">Reference proteome</keyword>